<evidence type="ECO:0000313" key="1">
    <source>
        <dbReference type="EMBL" id="GGI09149.1"/>
    </source>
</evidence>
<evidence type="ECO:0000313" key="2">
    <source>
        <dbReference type="Proteomes" id="UP000650511"/>
    </source>
</evidence>
<reference evidence="1" key="1">
    <citation type="journal article" date="2014" name="Int. J. Syst. Evol. Microbiol.">
        <title>Complete genome sequence of Corynebacterium casei LMG S-19264T (=DSM 44701T), isolated from a smear-ripened cheese.</title>
        <authorList>
            <consortium name="US DOE Joint Genome Institute (JGI-PGF)"/>
            <person name="Walter F."/>
            <person name="Albersmeier A."/>
            <person name="Kalinowski J."/>
            <person name="Ruckert C."/>
        </authorList>
    </citation>
    <scope>NUCLEOTIDE SEQUENCE</scope>
    <source>
        <strain evidence="1">CGMCC 1.14988</strain>
    </source>
</reference>
<keyword evidence="2" id="KW-1185">Reference proteome</keyword>
<protein>
    <submittedName>
        <fullName evidence="1">Uncharacterized protein</fullName>
    </submittedName>
</protein>
<name>A0A8J3AAJ2_9ACTN</name>
<sequence length="192" mass="20824">MRTSRFVVAAVLTLSLALAGYGLLEGWLGQRGPVQTLAKRYEMPAGSPPVANEEVAVVTLELALDRDTAALLWDEHVPDDLPRRRGKPFDEGIYGNLDGVDFDSQVVALWWGGEATCAQAVTDVQLPEPATVELHTTEEAPDCLDMAIPFRMLLAIDRDRLPDPAELPANLAIVRDGHRRNAGQADLSTEAG</sequence>
<dbReference type="Proteomes" id="UP000650511">
    <property type="component" value="Unassembled WGS sequence"/>
</dbReference>
<accession>A0A8J3AAJ2</accession>
<dbReference type="AlphaFoldDB" id="A0A8J3AAJ2"/>
<proteinExistence type="predicted"/>
<gene>
    <name evidence="1" type="ORF">GCM10011354_32640</name>
</gene>
<comment type="caution">
    <text evidence="1">The sequence shown here is derived from an EMBL/GenBank/DDBJ whole genome shotgun (WGS) entry which is preliminary data.</text>
</comment>
<reference evidence="1" key="2">
    <citation type="submission" date="2020-09" db="EMBL/GenBank/DDBJ databases">
        <authorList>
            <person name="Sun Q."/>
            <person name="Zhou Y."/>
        </authorList>
    </citation>
    <scope>NUCLEOTIDE SEQUENCE</scope>
    <source>
        <strain evidence="1">CGMCC 1.14988</strain>
    </source>
</reference>
<dbReference type="EMBL" id="BMHA01000014">
    <property type="protein sequence ID" value="GGI09149.1"/>
    <property type="molecule type" value="Genomic_DNA"/>
</dbReference>
<organism evidence="1 2">
    <name type="scientific">Egicoccus halophilus</name>
    <dbReference type="NCBI Taxonomy" id="1670830"/>
    <lineage>
        <taxon>Bacteria</taxon>
        <taxon>Bacillati</taxon>
        <taxon>Actinomycetota</taxon>
        <taxon>Nitriliruptoria</taxon>
        <taxon>Egicoccales</taxon>
        <taxon>Egicoccaceae</taxon>
        <taxon>Egicoccus</taxon>
    </lineage>
</organism>